<dbReference type="GO" id="GO:0005886">
    <property type="term" value="C:plasma membrane"/>
    <property type="evidence" value="ECO:0007669"/>
    <property type="project" value="UniProtKB-SubCell"/>
</dbReference>
<dbReference type="PROSITE" id="PS50111">
    <property type="entry name" value="CHEMOTAXIS_TRANSDUC_2"/>
    <property type="match status" value="1"/>
</dbReference>
<feature type="non-terminal residue" evidence="11">
    <location>
        <position position="1"/>
    </location>
</feature>
<evidence type="ECO:0000256" key="2">
    <source>
        <dbReference type="ARBA" id="ARBA00022475"/>
    </source>
</evidence>
<accession>A0A3M2WQV3</accession>
<evidence type="ECO:0000256" key="7">
    <source>
        <dbReference type="ARBA" id="ARBA00023224"/>
    </source>
</evidence>
<dbReference type="Pfam" id="PF08447">
    <property type="entry name" value="PAS_3"/>
    <property type="match status" value="1"/>
</dbReference>
<sequence>LFRSTAVIQFNLDGTVITANQQFLQAMGYTLAQVANRSHRMFCHAGDAESPQYTAFWKKLNQGEYVEGRFRRMDSRGKEIWLQATYNPVHDSAGRLYKVVKFASVVTRQVARETEVREAAVVAYNISRQTDVSAERGASVVQQTVHTMDNIAQQVQSATKSIGALGKQSLLISSIVQTISSIASQTNLLALNAAIEAARAGEHGLGFAVVADEVRQLASHTSSATEEIVNVVLQNRRLADQATEEMTNSQEQVERGFALASQAGEEIIEIQKGAKEVVNAVRRFVEEIT</sequence>
<evidence type="ECO:0000256" key="4">
    <source>
        <dbReference type="ARBA" id="ARBA00022692"/>
    </source>
</evidence>
<evidence type="ECO:0000313" key="11">
    <source>
        <dbReference type="EMBL" id="RML53900.1"/>
    </source>
</evidence>
<dbReference type="SUPFAM" id="SSF55785">
    <property type="entry name" value="PYP-like sensor domain (PAS domain)"/>
    <property type="match status" value="1"/>
</dbReference>
<protein>
    <submittedName>
        <fullName evidence="11">Methyl-accepting chemotaxis protein</fullName>
    </submittedName>
</protein>
<dbReference type="SMART" id="SM00283">
    <property type="entry name" value="MA"/>
    <property type="match status" value="1"/>
</dbReference>
<dbReference type="GO" id="GO:0007165">
    <property type="term" value="P:signal transduction"/>
    <property type="evidence" value="ECO:0007669"/>
    <property type="project" value="UniProtKB-KW"/>
</dbReference>
<dbReference type="EMBL" id="RBNL01003311">
    <property type="protein sequence ID" value="RML53900.1"/>
    <property type="molecule type" value="Genomic_DNA"/>
</dbReference>
<comment type="subcellular location">
    <subcellularLocation>
        <location evidence="1">Cell membrane</location>
    </subcellularLocation>
</comment>
<dbReference type="Proteomes" id="UP000282378">
    <property type="component" value="Unassembled WGS sequence"/>
</dbReference>
<dbReference type="PROSITE" id="PS50113">
    <property type="entry name" value="PAC"/>
    <property type="match status" value="1"/>
</dbReference>
<dbReference type="Gene3D" id="1.10.287.950">
    <property type="entry name" value="Methyl-accepting chemotaxis protein"/>
    <property type="match status" value="1"/>
</dbReference>
<evidence type="ECO:0000256" key="5">
    <source>
        <dbReference type="ARBA" id="ARBA00022989"/>
    </source>
</evidence>
<evidence type="ECO:0000256" key="3">
    <source>
        <dbReference type="ARBA" id="ARBA00022481"/>
    </source>
</evidence>
<name>A0A3M2WQV3_PSEYM</name>
<dbReference type="Pfam" id="PF00015">
    <property type="entry name" value="MCPsignal"/>
    <property type="match status" value="1"/>
</dbReference>
<evidence type="ECO:0000259" key="10">
    <source>
        <dbReference type="PROSITE" id="PS50113"/>
    </source>
</evidence>
<dbReference type="Gene3D" id="3.30.450.20">
    <property type="entry name" value="PAS domain"/>
    <property type="match status" value="1"/>
</dbReference>
<dbReference type="InterPro" id="IPR035965">
    <property type="entry name" value="PAS-like_dom_sf"/>
</dbReference>
<dbReference type="CDD" id="cd00130">
    <property type="entry name" value="PAS"/>
    <property type="match status" value="1"/>
</dbReference>
<proteinExistence type="predicted"/>
<dbReference type="InterPro" id="IPR000014">
    <property type="entry name" value="PAS"/>
</dbReference>
<keyword evidence="6" id="KW-0472">Membrane</keyword>
<keyword evidence="2" id="KW-1003">Cell membrane</keyword>
<keyword evidence="5" id="KW-1133">Transmembrane helix</keyword>
<keyword evidence="3" id="KW-0488">Methylation</keyword>
<organism evidence="11 12">
    <name type="scientific">Pseudomonas syringae pv. maculicola</name>
    <dbReference type="NCBI Taxonomy" id="59511"/>
    <lineage>
        <taxon>Bacteria</taxon>
        <taxon>Pseudomonadati</taxon>
        <taxon>Pseudomonadota</taxon>
        <taxon>Gammaproteobacteria</taxon>
        <taxon>Pseudomonadales</taxon>
        <taxon>Pseudomonadaceae</taxon>
        <taxon>Pseudomonas</taxon>
    </lineage>
</organism>
<evidence type="ECO:0000259" key="9">
    <source>
        <dbReference type="PROSITE" id="PS50111"/>
    </source>
</evidence>
<dbReference type="InterPro" id="IPR013655">
    <property type="entry name" value="PAS_fold_3"/>
</dbReference>
<feature type="domain" description="PAC" evidence="10">
    <location>
        <begin position="64"/>
        <end position="118"/>
    </location>
</feature>
<evidence type="ECO:0000256" key="1">
    <source>
        <dbReference type="ARBA" id="ARBA00004236"/>
    </source>
</evidence>
<dbReference type="GO" id="GO:0006935">
    <property type="term" value="P:chemotaxis"/>
    <property type="evidence" value="ECO:0007669"/>
    <property type="project" value="UniProtKB-ARBA"/>
</dbReference>
<evidence type="ECO:0000313" key="12">
    <source>
        <dbReference type="Proteomes" id="UP000282378"/>
    </source>
</evidence>
<dbReference type="PANTHER" id="PTHR32089">
    <property type="entry name" value="METHYL-ACCEPTING CHEMOTAXIS PROTEIN MCPB"/>
    <property type="match status" value="1"/>
</dbReference>
<comment type="caution">
    <text evidence="11">The sequence shown here is derived from an EMBL/GenBank/DDBJ whole genome shotgun (WGS) entry which is preliminary data.</text>
</comment>
<dbReference type="PANTHER" id="PTHR32089:SF112">
    <property type="entry name" value="LYSOZYME-LIKE PROTEIN-RELATED"/>
    <property type="match status" value="1"/>
</dbReference>
<dbReference type="NCBIfam" id="TIGR00229">
    <property type="entry name" value="sensory_box"/>
    <property type="match status" value="1"/>
</dbReference>
<evidence type="ECO:0000256" key="8">
    <source>
        <dbReference type="PROSITE-ProRule" id="PRU00284"/>
    </source>
</evidence>
<dbReference type="InterPro" id="IPR004089">
    <property type="entry name" value="MCPsignal_dom"/>
</dbReference>
<reference evidence="11 12" key="1">
    <citation type="submission" date="2018-08" db="EMBL/GenBank/DDBJ databases">
        <title>Recombination of ecologically and evolutionarily significant loci maintains genetic cohesion in the Pseudomonas syringae species complex.</title>
        <authorList>
            <person name="Dillon M."/>
            <person name="Thakur S."/>
            <person name="Almeida R.N.D."/>
            <person name="Weir B.S."/>
            <person name="Guttman D.S."/>
        </authorList>
    </citation>
    <scope>NUCLEOTIDE SEQUENCE [LARGE SCALE GENOMIC DNA]</scope>
    <source>
        <strain evidence="11 12">88_10</strain>
    </source>
</reference>
<dbReference type="AlphaFoldDB" id="A0A3M2WQV3"/>
<keyword evidence="4" id="KW-0812">Transmembrane</keyword>
<keyword evidence="7 8" id="KW-0807">Transducer</keyword>
<feature type="domain" description="Methyl-accepting transducer" evidence="9">
    <location>
        <begin position="103"/>
        <end position="289"/>
    </location>
</feature>
<dbReference type="SUPFAM" id="SSF58104">
    <property type="entry name" value="Methyl-accepting chemotaxis protein (MCP) signaling domain"/>
    <property type="match status" value="1"/>
</dbReference>
<gene>
    <name evidence="11" type="ORF">APX70_06181</name>
</gene>
<dbReference type="InterPro" id="IPR000700">
    <property type="entry name" value="PAS-assoc_C"/>
</dbReference>
<evidence type="ECO:0000256" key="6">
    <source>
        <dbReference type="ARBA" id="ARBA00023136"/>
    </source>
</evidence>